<comment type="caution">
    <text evidence="1">The sequence shown here is derived from an EMBL/GenBank/DDBJ whole genome shotgun (WGS) entry which is preliminary data.</text>
</comment>
<reference evidence="1 2" key="1">
    <citation type="submission" date="2021-06" db="EMBL/GenBank/DDBJ databases">
        <authorList>
            <person name="Palmer J.M."/>
        </authorList>
    </citation>
    <scope>NUCLEOTIDE SEQUENCE [LARGE SCALE GENOMIC DNA]</scope>
    <source>
        <strain evidence="1 2">AS_MEX2019</strain>
        <tissue evidence="1">Muscle</tissue>
    </source>
</reference>
<sequence length="139" mass="15993">MKSDYYQGLDSVARQRYDDKISAVGEDPYLIPPAEQKKARDCSIEELPALCYPDIVMFLVEVPGYSVSALKAYKSLDAYRHFLRGWVRSLMVCTKKEKFIITSKVRANVEISVIKWFTTRSFIQFPWVTSSGRSECCTK</sequence>
<gene>
    <name evidence="1" type="ORF">AMECASPLE_038509</name>
</gene>
<dbReference type="PANTHER" id="PTHR47526:SF4">
    <property type="entry name" value="SWIM-TYPE DOMAIN-CONTAINING PROTEIN"/>
    <property type="match status" value="1"/>
</dbReference>
<accession>A0ABV0YV95</accession>
<dbReference type="EMBL" id="JAHRIP010044780">
    <property type="protein sequence ID" value="MEQ2297808.1"/>
    <property type="molecule type" value="Genomic_DNA"/>
</dbReference>
<name>A0ABV0YV95_9TELE</name>
<protein>
    <submittedName>
        <fullName evidence="1">Uncharacterized protein</fullName>
    </submittedName>
</protein>
<evidence type="ECO:0000313" key="2">
    <source>
        <dbReference type="Proteomes" id="UP001469553"/>
    </source>
</evidence>
<organism evidence="1 2">
    <name type="scientific">Ameca splendens</name>
    <dbReference type="NCBI Taxonomy" id="208324"/>
    <lineage>
        <taxon>Eukaryota</taxon>
        <taxon>Metazoa</taxon>
        <taxon>Chordata</taxon>
        <taxon>Craniata</taxon>
        <taxon>Vertebrata</taxon>
        <taxon>Euteleostomi</taxon>
        <taxon>Actinopterygii</taxon>
        <taxon>Neopterygii</taxon>
        <taxon>Teleostei</taxon>
        <taxon>Neoteleostei</taxon>
        <taxon>Acanthomorphata</taxon>
        <taxon>Ovalentaria</taxon>
        <taxon>Atherinomorphae</taxon>
        <taxon>Cyprinodontiformes</taxon>
        <taxon>Goodeidae</taxon>
        <taxon>Ameca</taxon>
    </lineage>
</organism>
<proteinExistence type="predicted"/>
<evidence type="ECO:0000313" key="1">
    <source>
        <dbReference type="EMBL" id="MEQ2297808.1"/>
    </source>
</evidence>
<dbReference type="PANTHER" id="PTHR47526">
    <property type="entry name" value="ATP-DEPENDENT DNA HELICASE"/>
    <property type="match status" value="1"/>
</dbReference>
<dbReference type="Proteomes" id="UP001469553">
    <property type="component" value="Unassembled WGS sequence"/>
</dbReference>
<keyword evidence="2" id="KW-1185">Reference proteome</keyword>